<protein>
    <recommendedName>
        <fullName evidence="2">small monomeric GTPase</fullName>
        <ecNumber evidence="2">3.6.5.2</ecNumber>
    </recommendedName>
</protein>
<keyword evidence="5" id="KW-0378">Hydrolase</keyword>
<dbReference type="PROSITE" id="PS51420">
    <property type="entry name" value="RHO"/>
    <property type="match status" value="1"/>
</dbReference>
<dbReference type="Proteomes" id="UP000193498">
    <property type="component" value="Unassembled WGS sequence"/>
</dbReference>
<keyword evidence="4" id="KW-0547">Nucleotide-binding</keyword>
<keyword evidence="3" id="KW-1003">Cell membrane</keyword>
<organism evidence="8 9">
    <name type="scientific">Basidiobolus meristosporus CBS 931.73</name>
    <dbReference type="NCBI Taxonomy" id="1314790"/>
    <lineage>
        <taxon>Eukaryota</taxon>
        <taxon>Fungi</taxon>
        <taxon>Fungi incertae sedis</taxon>
        <taxon>Zoopagomycota</taxon>
        <taxon>Entomophthoromycotina</taxon>
        <taxon>Basidiobolomycetes</taxon>
        <taxon>Basidiobolales</taxon>
        <taxon>Basidiobolaceae</taxon>
        <taxon>Basidiobolus</taxon>
    </lineage>
</organism>
<dbReference type="InterPro" id="IPR001806">
    <property type="entry name" value="Small_GTPase"/>
</dbReference>
<sequence length="194" mass="22185">MLEYKTHKMVLLGDGGVGKTALTLQLCSAHFVENYNPTIENVYRKQVVIDDKACILEVLDTAGQQEYSTLREQWIREGEAFLLVYCITERSSFERLEAIRQHITSTLGSKATPMILIGNKCDKSSERKVTQQEGMAMARRFGCQFIESSAKTAVNVEKAFFTLVRNLRQIYGEYYSKKRPSMAKKFKKLKCTVM</sequence>
<dbReference type="PRINTS" id="PR00449">
    <property type="entry name" value="RASTRNSFRMNG"/>
</dbReference>
<gene>
    <name evidence="8" type="ORF">K493DRAFT_202505</name>
</gene>
<dbReference type="FunFam" id="3.40.50.300:FF:000343">
    <property type="entry name" value="Ras family gtpase"/>
    <property type="match status" value="1"/>
</dbReference>
<dbReference type="PROSITE" id="PS51421">
    <property type="entry name" value="RAS"/>
    <property type="match status" value="1"/>
</dbReference>
<dbReference type="InParanoid" id="A0A1Y1ZA13"/>
<comment type="caution">
    <text evidence="8">The sequence shown here is derived from an EMBL/GenBank/DDBJ whole genome shotgun (WGS) entry which is preliminary data.</text>
</comment>
<dbReference type="STRING" id="1314790.A0A1Y1ZA13"/>
<dbReference type="AlphaFoldDB" id="A0A1Y1ZA13"/>
<dbReference type="SMART" id="SM00173">
    <property type="entry name" value="RAS"/>
    <property type="match status" value="1"/>
</dbReference>
<dbReference type="Pfam" id="PF00071">
    <property type="entry name" value="Ras"/>
    <property type="match status" value="1"/>
</dbReference>
<comment type="subcellular location">
    <subcellularLocation>
        <location evidence="1">Cell membrane</location>
    </subcellularLocation>
</comment>
<evidence type="ECO:0000256" key="3">
    <source>
        <dbReference type="ARBA" id="ARBA00022475"/>
    </source>
</evidence>
<dbReference type="GO" id="GO:0005886">
    <property type="term" value="C:plasma membrane"/>
    <property type="evidence" value="ECO:0007669"/>
    <property type="project" value="UniProtKB-SubCell"/>
</dbReference>
<name>A0A1Y1ZA13_9FUNG</name>
<keyword evidence="7" id="KW-0472">Membrane</keyword>
<dbReference type="PANTHER" id="PTHR24070">
    <property type="entry name" value="RAS, DI-RAS, AND RHEB FAMILY MEMBERS OF SMALL GTPASE SUPERFAMILY"/>
    <property type="match status" value="1"/>
</dbReference>
<dbReference type="InterPro" id="IPR020849">
    <property type="entry name" value="Small_GTPase_Ras-type"/>
</dbReference>
<dbReference type="InterPro" id="IPR005225">
    <property type="entry name" value="Small_GTP-bd"/>
</dbReference>
<dbReference type="SMART" id="SM00174">
    <property type="entry name" value="RHO"/>
    <property type="match status" value="1"/>
</dbReference>
<evidence type="ECO:0000313" key="9">
    <source>
        <dbReference type="Proteomes" id="UP000193498"/>
    </source>
</evidence>
<dbReference type="SMART" id="SM00175">
    <property type="entry name" value="RAB"/>
    <property type="match status" value="1"/>
</dbReference>
<evidence type="ECO:0000256" key="7">
    <source>
        <dbReference type="ARBA" id="ARBA00023136"/>
    </source>
</evidence>
<dbReference type="PROSITE" id="PS51419">
    <property type="entry name" value="RAB"/>
    <property type="match status" value="1"/>
</dbReference>
<dbReference type="SUPFAM" id="SSF52540">
    <property type="entry name" value="P-loop containing nucleoside triphosphate hydrolases"/>
    <property type="match status" value="1"/>
</dbReference>
<evidence type="ECO:0000256" key="4">
    <source>
        <dbReference type="ARBA" id="ARBA00022741"/>
    </source>
</evidence>
<proteinExistence type="predicted"/>
<evidence type="ECO:0000313" key="8">
    <source>
        <dbReference type="EMBL" id="ORY07099.1"/>
    </source>
</evidence>
<dbReference type="Gene3D" id="3.40.50.300">
    <property type="entry name" value="P-loop containing nucleotide triphosphate hydrolases"/>
    <property type="match status" value="1"/>
</dbReference>
<dbReference type="NCBIfam" id="TIGR00231">
    <property type="entry name" value="small_GTP"/>
    <property type="match status" value="1"/>
</dbReference>
<accession>A0A1Y1ZA13</accession>
<evidence type="ECO:0000256" key="2">
    <source>
        <dbReference type="ARBA" id="ARBA00011984"/>
    </source>
</evidence>
<evidence type="ECO:0000256" key="5">
    <source>
        <dbReference type="ARBA" id="ARBA00022801"/>
    </source>
</evidence>
<dbReference type="OrthoDB" id="5976022at2759"/>
<dbReference type="EMBL" id="MCFE01000011">
    <property type="protein sequence ID" value="ORY07099.1"/>
    <property type="molecule type" value="Genomic_DNA"/>
</dbReference>
<dbReference type="GO" id="GO:0007165">
    <property type="term" value="P:signal transduction"/>
    <property type="evidence" value="ECO:0007669"/>
    <property type="project" value="InterPro"/>
</dbReference>
<reference evidence="8 9" key="1">
    <citation type="submission" date="2016-07" db="EMBL/GenBank/DDBJ databases">
        <title>Pervasive Adenine N6-methylation of Active Genes in Fungi.</title>
        <authorList>
            <consortium name="DOE Joint Genome Institute"/>
            <person name="Mondo S.J."/>
            <person name="Dannebaum R.O."/>
            <person name="Kuo R.C."/>
            <person name="Labutti K."/>
            <person name="Haridas S."/>
            <person name="Kuo A."/>
            <person name="Salamov A."/>
            <person name="Ahrendt S.R."/>
            <person name="Lipzen A."/>
            <person name="Sullivan W."/>
            <person name="Andreopoulos W.B."/>
            <person name="Clum A."/>
            <person name="Lindquist E."/>
            <person name="Daum C."/>
            <person name="Ramamoorthy G.K."/>
            <person name="Gryganskyi A."/>
            <person name="Culley D."/>
            <person name="Magnuson J.K."/>
            <person name="James T.Y."/>
            <person name="O'Malley M.A."/>
            <person name="Stajich J.E."/>
            <person name="Spatafora J.W."/>
            <person name="Visel A."/>
            <person name="Grigoriev I.V."/>
        </authorList>
    </citation>
    <scope>NUCLEOTIDE SEQUENCE [LARGE SCALE GENOMIC DNA]</scope>
    <source>
        <strain evidence="8 9">CBS 931.73</strain>
    </source>
</reference>
<evidence type="ECO:0000256" key="6">
    <source>
        <dbReference type="ARBA" id="ARBA00023134"/>
    </source>
</evidence>
<dbReference type="GO" id="GO:0003925">
    <property type="term" value="F:G protein activity"/>
    <property type="evidence" value="ECO:0007669"/>
    <property type="project" value="UniProtKB-EC"/>
</dbReference>
<keyword evidence="9" id="KW-1185">Reference proteome</keyword>
<keyword evidence="6" id="KW-0342">GTP-binding</keyword>
<dbReference type="InterPro" id="IPR027417">
    <property type="entry name" value="P-loop_NTPase"/>
</dbReference>
<dbReference type="GO" id="GO:0005525">
    <property type="term" value="F:GTP binding"/>
    <property type="evidence" value="ECO:0007669"/>
    <property type="project" value="UniProtKB-KW"/>
</dbReference>
<evidence type="ECO:0000256" key="1">
    <source>
        <dbReference type="ARBA" id="ARBA00004236"/>
    </source>
</evidence>
<dbReference type="EC" id="3.6.5.2" evidence="2"/>